<dbReference type="Gene3D" id="3.30.300.20">
    <property type="match status" value="1"/>
</dbReference>
<evidence type="ECO:0000256" key="1">
    <source>
        <dbReference type="ARBA" id="ARBA00007378"/>
    </source>
</evidence>
<reference evidence="2 3" key="1">
    <citation type="submission" date="2021-01" db="EMBL/GenBank/DDBJ databases">
        <title>FDA dAtabase for Regulatory Grade micrObial Sequences (FDA-ARGOS): Supporting development and validation of Infectious Disease Dx tests.</title>
        <authorList>
            <person name="Nelson B."/>
            <person name="Plummer A."/>
            <person name="Tallon L."/>
            <person name="Sadzewicz L."/>
            <person name="Zhao X."/>
            <person name="Boylan J."/>
            <person name="Ott S."/>
            <person name="Bowen H."/>
            <person name="Vavikolanu K."/>
            <person name="Mehta A."/>
            <person name="Aluvathingal J."/>
            <person name="Nadendla S."/>
            <person name="Myers T."/>
            <person name="Yan Y."/>
            <person name="Sichtig H."/>
        </authorList>
    </citation>
    <scope>NUCLEOTIDE SEQUENCE [LARGE SCALE GENOMIC DNA]</scope>
    <source>
        <strain evidence="2 3">FDAARGOS_1161</strain>
    </source>
</reference>
<proteinExistence type="inferred from homology"/>
<evidence type="ECO:0000313" key="3">
    <source>
        <dbReference type="Proteomes" id="UP000595254"/>
    </source>
</evidence>
<comment type="similarity">
    <text evidence="1">Belongs to the OsmC/Ohr family.</text>
</comment>
<dbReference type="GO" id="GO:0006979">
    <property type="term" value="P:response to oxidative stress"/>
    <property type="evidence" value="ECO:0007669"/>
    <property type="project" value="InterPro"/>
</dbReference>
<dbReference type="Pfam" id="PF02566">
    <property type="entry name" value="OsmC"/>
    <property type="match status" value="1"/>
</dbReference>
<dbReference type="Gene3D" id="2.20.25.10">
    <property type="match status" value="1"/>
</dbReference>
<dbReference type="EMBL" id="CP068053">
    <property type="protein sequence ID" value="QQT01760.1"/>
    <property type="molecule type" value="Genomic_DNA"/>
</dbReference>
<dbReference type="KEGG" id="ppsr:I6J18_07870"/>
<dbReference type="InterPro" id="IPR003718">
    <property type="entry name" value="OsmC/Ohr_fam"/>
</dbReference>
<evidence type="ECO:0000313" key="2">
    <source>
        <dbReference type="EMBL" id="QQT01760.1"/>
    </source>
</evidence>
<dbReference type="InterPro" id="IPR036102">
    <property type="entry name" value="OsmC/Ohrsf"/>
</dbReference>
<dbReference type="InterPro" id="IPR019953">
    <property type="entry name" value="OHR"/>
</dbReference>
<keyword evidence="3" id="KW-1185">Reference proteome</keyword>
<dbReference type="SUPFAM" id="SSF82784">
    <property type="entry name" value="OsmC-like"/>
    <property type="match status" value="1"/>
</dbReference>
<organism evidence="2 3">
    <name type="scientific">Peribacillus psychrosaccharolyticus</name>
    <name type="common">Bacillus psychrosaccharolyticus</name>
    <dbReference type="NCBI Taxonomy" id="1407"/>
    <lineage>
        <taxon>Bacteria</taxon>
        <taxon>Bacillati</taxon>
        <taxon>Bacillota</taxon>
        <taxon>Bacilli</taxon>
        <taxon>Bacillales</taxon>
        <taxon>Bacillaceae</taxon>
        <taxon>Peribacillus</taxon>
    </lineage>
</organism>
<dbReference type="Proteomes" id="UP000595254">
    <property type="component" value="Chromosome"/>
</dbReference>
<protein>
    <submittedName>
        <fullName evidence="2">Organic hydroperoxide resistance protein</fullName>
    </submittedName>
</protein>
<dbReference type="PANTHER" id="PTHR33797:SF2">
    <property type="entry name" value="ORGANIC HYDROPEROXIDE RESISTANCE PROTEIN-LIKE"/>
    <property type="match status" value="1"/>
</dbReference>
<accession>A0A974NPQ2</accession>
<gene>
    <name evidence="2" type="ORF">I6J18_07870</name>
</gene>
<name>A0A974NPQ2_PERPY</name>
<dbReference type="PANTHER" id="PTHR33797">
    <property type="entry name" value="ORGANIC HYDROPEROXIDE RESISTANCE PROTEIN-LIKE"/>
    <property type="match status" value="1"/>
</dbReference>
<dbReference type="InterPro" id="IPR015946">
    <property type="entry name" value="KH_dom-like_a/b"/>
</dbReference>
<dbReference type="NCBIfam" id="TIGR03561">
    <property type="entry name" value="organ_hyd_perox"/>
    <property type="match status" value="1"/>
</dbReference>
<dbReference type="AlphaFoldDB" id="A0A974NPQ2"/>
<sequence length="142" mass="15116">MGYMKPLYTAVVTASGGRDGHVKSEDGIIDFDVTTPKELGGDGGQATNPEQLFASGYAACFDGALNLMLSKAKKKADTTVTANVSIGKDEAEGDGLKLAVRLDVSIPDMDREEAQQFIEKAHAFCPYSKATRNNVDVTLNLV</sequence>